<accession>A0AAD4TXW2</accession>
<feature type="non-terminal residue" evidence="20">
    <location>
        <position position="1"/>
    </location>
</feature>
<evidence type="ECO:0000256" key="16">
    <source>
        <dbReference type="ARBA" id="ARBA00093386"/>
    </source>
</evidence>
<organism evidence="20 21">
    <name type="scientific">Ovis ammon polii</name>
    <dbReference type="NCBI Taxonomy" id="230172"/>
    <lineage>
        <taxon>Eukaryota</taxon>
        <taxon>Metazoa</taxon>
        <taxon>Chordata</taxon>
        <taxon>Craniata</taxon>
        <taxon>Vertebrata</taxon>
        <taxon>Euteleostomi</taxon>
        <taxon>Mammalia</taxon>
        <taxon>Eutheria</taxon>
        <taxon>Laurasiatheria</taxon>
        <taxon>Artiodactyla</taxon>
        <taxon>Ruminantia</taxon>
        <taxon>Pecora</taxon>
        <taxon>Bovidae</taxon>
        <taxon>Caprinae</taxon>
        <taxon>Ovis</taxon>
    </lineage>
</organism>
<keyword evidence="21" id="KW-1185">Reference proteome</keyword>
<comment type="similarity">
    <text evidence="2">Belongs to the G-protein coupled receptor 2 family. Adhesion G-protein coupled receptor (ADGR) subfamily.</text>
</comment>
<keyword evidence="4 17" id="KW-0812">Transmembrane</keyword>
<evidence type="ECO:0000256" key="1">
    <source>
        <dbReference type="ARBA" id="ARBA00004651"/>
    </source>
</evidence>
<dbReference type="InterPro" id="IPR057244">
    <property type="entry name" value="GAIN_B"/>
</dbReference>
<feature type="transmembrane region" description="Helical" evidence="17">
    <location>
        <begin position="347"/>
        <end position="372"/>
    </location>
</feature>
<feature type="domain" description="GAIN-B" evidence="18">
    <location>
        <begin position="26"/>
        <end position="186"/>
    </location>
</feature>
<keyword evidence="8 17" id="KW-0472">Membrane</keyword>
<evidence type="ECO:0000313" key="21">
    <source>
        <dbReference type="Proteomes" id="UP001214576"/>
    </source>
</evidence>
<name>A0AAD4TXW2_OVIAM</name>
<dbReference type="Pfam" id="PF01825">
    <property type="entry name" value="GPS"/>
    <property type="match status" value="1"/>
</dbReference>
<reference evidence="20" key="1">
    <citation type="submission" date="2022-03" db="EMBL/GenBank/DDBJ databases">
        <title>Genomic analyses of argali, domestic sheep and their hybrids provide insights into chromosomal evolution, heterosis and genetic basis of agronomic traits.</title>
        <authorList>
            <person name="Li M."/>
        </authorList>
    </citation>
    <scope>NUCLEOTIDE SEQUENCE</scope>
    <source>
        <strain evidence="20">CAU-MHL-2022a</strain>
        <tissue evidence="20">Skin</tissue>
    </source>
</reference>
<dbReference type="FunFam" id="2.60.220.50:FF:000026">
    <property type="entry name" value="Adhesion G protein-coupled receptor G5"/>
    <property type="match status" value="1"/>
</dbReference>
<keyword evidence="9" id="KW-1015">Disulfide bond</keyword>
<evidence type="ECO:0000259" key="19">
    <source>
        <dbReference type="PROSITE" id="PS50261"/>
    </source>
</evidence>
<evidence type="ECO:0000256" key="5">
    <source>
        <dbReference type="ARBA" id="ARBA00022729"/>
    </source>
</evidence>
<keyword evidence="3" id="KW-1003">Cell membrane</keyword>
<dbReference type="GO" id="GO:0007166">
    <property type="term" value="P:cell surface receptor signaling pathway"/>
    <property type="evidence" value="ECO:0007669"/>
    <property type="project" value="InterPro"/>
</dbReference>
<feature type="domain" description="G-protein coupled receptors family 2 profile 2" evidence="19">
    <location>
        <begin position="195"/>
        <end position="433"/>
    </location>
</feature>
<dbReference type="PRINTS" id="PR00249">
    <property type="entry name" value="GPCRSECRETIN"/>
</dbReference>
<comment type="subcellular location">
    <subcellularLocation>
        <location evidence="1">Cell membrane</location>
        <topology evidence="1">Multi-pass membrane protein</topology>
    </subcellularLocation>
</comment>
<dbReference type="GO" id="GO:0004930">
    <property type="term" value="F:G protein-coupled receptor activity"/>
    <property type="evidence" value="ECO:0007669"/>
    <property type="project" value="UniProtKB-KW"/>
</dbReference>
<keyword evidence="12" id="KW-0807">Transducer</keyword>
<evidence type="ECO:0000259" key="18">
    <source>
        <dbReference type="PROSITE" id="PS50221"/>
    </source>
</evidence>
<feature type="transmembrane region" description="Helical" evidence="17">
    <location>
        <begin position="230"/>
        <end position="251"/>
    </location>
</feature>
<feature type="transmembrane region" description="Helical" evidence="17">
    <location>
        <begin position="195"/>
        <end position="218"/>
    </location>
</feature>
<dbReference type="FunFam" id="1.20.1070.10:FF:000249">
    <property type="entry name" value="Adhesion G protein-coupled receptor G5"/>
    <property type="match status" value="1"/>
</dbReference>
<protein>
    <recommendedName>
        <fullName evidence="13">Adhesion G-protein coupled receptor G5</fullName>
    </recommendedName>
    <alternativeName>
        <fullName evidence="15">G-protein coupled receptor 114</fullName>
    </alternativeName>
    <alternativeName>
        <fullName evidence="14">G-protein coupled receptor PGR27</fullName>
    </alternativeName>
</protein>
<evidence type="ECO:0000256" key="7">
    <source>
        <dbReference type="ARBA" id="ARBA00023040"/>
    </source>
</evidence>
<proteinExistence type="inferred from homology"/>
<sequence length="433" mass="48029">VHGLELRLLNASFGGHNLTLQTHIIQALAFKLNCNFTGLSLSSAAVEKVPQAQPQHAMQFPAELTQNACRTRSGDLRLICIYFSSTRFFQKDINSSLLSNYVLGAQLNHGYVSNLSEPVNISFWHNQSLEGYTVTCVFWKETASKHQWGAWSPEGCRTERPTPSQVLCRCNHLTYFAVLMQISQAPIPAELLAPLTYISLVGCSISIVASLLTVLLHVQARKQSDSVTRIHMNLHASVLLLNIAFLLSPVLATPPVPGAACVALAATLHYALLSCLTWMAIEGFNLYLLLGRVYNIYIRRYVLKLCAVGWGEHRLPALLLPEASRRSRPYPPRHLPLPCRCWVQSPWVHGVLVMGYGGLTSLFNLVVLAWALRVLNKLRAQEKAAGTRACRDAVTVLGLTVLLGTTWALAFFSFSVFLLPQLFLFTIFNSLYG</sequence>
<evidence type="ECO:0000256" key="10">
    <source>
        <dbReference type="ARBA" id="ARBA00023170"/>
    </source>
</evidence>
<feature type="non-terminal residue" evidence="20">
    <location>
        <position position="433"/>
    </location>
</feature>
<evidence type="ECO:0000313" key="20">
    <source>
        <dbReference type="EMBL" id="KAI4534259.1"/>
    </source>
</evidence>
<dbReference type="InterPro" id="IPR046338">
    <property type="entry name" value="GAIN_dom_sf"/>
</dbReference>
<feature type="transmembrane region" description="Helical" evidence="17">
    <location>
        <begin position="257"/>
        <end position="281"/>
    </location>
</feature>
<dbReference type="EMBL" id="JAKZEL010000019">
    <property type="protein sequence ID" value="KAI4534259.1"/>
    <property type="molecule type" value="Genomic_DNA"/>
</dbReference>
<dbReference type="InterPro" id="IPR017981">
    <property type="entry name" value="GPCR_2-like_7TM"/>
</dbReference>
<comment type="function">
    <text evidence="16">Orphan adhesion G-protein coupled receptor (aGPCR). Ligand binding causes a conformation change that triggers signaling via guanine nucleotide-binding proteins (G proteins) and modulates the activity of downstream effectors, such as adenylate cyclase. ADGRG5 is specifically coupled to G(s) G proteins and mediates activation of adenylate cyclase activity.</text>
</comment>
<evidence type="ECO:0000256" key="3">
    <source>
        <dbReference type="ARBA" id="ARBA00022475"/>
    </source>
</evidence>
<dbReference type="PROSITE" id="PS50261">
    <property type="entry name" value="G_PROTEIN_RECEP_F2_4"/>
    <property type="match status" value="1"/>
</dbReference>
<evidence type="ECO:0000256" key="17">
    <source>
        <dbReference type="SAM" id="Phobius"/>
    </source>
</evidence>
<evidence type="ECO:0000256" key="8">
    <source>
        <dbReference type="ARBA" id="ARBA00023136"/>
    </source>
</evidence>
<keyword evidence="7" id="KW-0297">G-protein coupled receptor</keyword>
<comment type="caution">
    <text evidence="20">The sequence shown here is derived from an EMBL/GenBank/DDBJ whole genome shotgun (WGS) entry which is preliminary data.</text>
</comment>
<keyword evidence="11" id="KW-0325">Glycoprotein</keyword>
<evidence type="ECO:0000256" key="11">
    <source>
        <dbReference type="ARBA" id="ARBA00023180"/>
    </source>
</evidence>
<keyword evidence="6 17" id="KW-1133">Transmembrane helix</keyword>
<evidence type="ECO:0000256" key="4">
    <source>
        <dbReference type="ARBA" id="ARBA00022692"/>
    </source>
</evidence>
<feature type="transmembrane region" description="Helical" evidence="17">
    <location>
        <begin position="393"/>
        <end position="419"/>
    </location>
</feature>
<dbReference type="GO" id="GO:0005886">
    <property type="term" value="C:plasma membrane"/>
    <property type="evidence" value="ECO:0007669"/>
    <property type="project" value="UniProtKB-SubCell"/>
</dbReference>
<dbReference type="PANTHER" id="PTHR12011:SF326">
    <property type="entry name" value="ADHESION G-PROTEIN COUPLED RECEPTOR G5"/>
    <property type="match status" value="1"/>
</dbReference>
<dbReference type="Gene3D" id="1.20.1070.10">
    <property type="entry name" value="Rhodopsin 7-helix transmembrane proteins"/>
    <property type="match status" value="1"/>
</dbReference>
<gene>
    <name evidence="20" type="ORF">MG293_015119</name>
</gene>
<keyword evidence="10" id="KW-0675">Receptor</keyword>
<dbReference type="GO" id="GO:0007189">
    <property type="term" value="P:adenylate cyclase-activating G protein-coupled receptor signaling pathway"/>
    <property type="evidence" value="ECO:0007669"/>
    <property type="project" value="TreeGrafter"/>
</dbReference>
<dbReference type="Proteomes" id="UP001214576">
    <property type="component" value="Unassembled WGS sequence"/>
</dbReference>
<evidence type="ECO:0000256" key="9">
    <source>
        <dbReference type="ARBA" id="ARBA00023157"/>
    </source>
</evidence>
<dbReference type="PANTHER" id="PTHR12011">
    <property type="entry name" value="ADHESION G-PROTEIN COUPLED RECEPTOR"/>
    <property type="match status" value="1"/>
</dbReference>
<keyword evidence="5" id="KW-0732">Signal</keyword>
<dbReference type="SMART" id="SM00303">
    <property type="entry name" value="GPS"/>
    <property type="match status" value="1"/>
</dbReference>
<evidence type="ECO:0000256" key="13">
    <source>
        <dbReference type="ARBA" id="ARBA00069920"/>
    </source>
</evidence>
<evidence type="ECO:0000256" key="15">
    <source>
        <dbReference type="ARBA" id="ARBA00082053"/>
    </source>
</evidence>
<dbReference type="InterPro" id="IPR000203">
    <property type="entry name" value="GPS"/>
</dbReference>
<dbReference type="Gene3D" id="2.60.220.50">
    <property type="match status" value="1"/>
</dbReference>
<dbReference type="Pfam" id="PF00002">
    <property type="entry name" value="7tm_2"/>
    <property type="match status" value="1"/>
</dbReference>
<dbReference type="PROSITE" id="PS50221">
    <property type="entry name" value="GAIN_B"/>
    <property type="match status" value="1"/>
</dbReference>
<dbReference type="InterPro" id="IPR000832">
    <property type="entry name" value="GPCR_2_secretin-like"/>
</dbReference>
<dbReference type="AlphaFoldDB" id="A0AAD4TXW2"/>
<evidence type="ECO:0000256" key="2">
    <source>
        <dbReference type="ARBA" id="ARBA00007343"/>
    </source>
</evidence>
<evidence type="ECO:0000256" key="6">
    <source>
        <dbReference type="ARBA" id="ARBA00022989"/>
    </source>
</evidence>
<evidence type="ECO:0000256" key="12">
    <source>
        <dbReference type="ARBA" id="ARBA00023224"/>
    </source>
</evidence>
<evidence type="ECO:0000256" key="14">
    <source>
        <dbReference type="ARBA" id="ARBA00078368"/>
    </source>
</evidence>